<accession>A0AC62A439</accession>
<dbReference type="EC" id="2.4.-.-" evidence="1"/>
<name>A0AC62A439_9BACI</name>
<proteinExistence type="predicted"/>
<reference evidence="1 2" key="2">
    <citation type="journal article" date="2019" name="Int. J. Syst. Evol. Microbiol.">
        <title>Anaerobacillus isosaccharinicus sp. nov., an alkaliphilic bacterium which degrades isosaccharinic acid.</title>
        <authorList>
            <person name="Bassil N.M."/>
            <person name="Lloyd J.R."/>
        </authorList>
    </citation>
    <scope>NUCLEOTIDE SEQUENCE [LARGE SCALE GENOMIC DNA]</scope>
    <source>
        <strain evidence="1 2">NB2006</strain>
    </source>
</reference>
<sequence length="129" mass="14490">MKLLSVVIPCYNSQEYMRNCIESLLPGREDVELLIVNDGSVDGTAEIADDYARKYPSIVKVIHQPNGGHGEAVNTGLRNATGLYFKVVDSDDWVDIRAYLKILDTLRELTEEKSVDMLIERVQKGVNFS</sequence>
<dbReference type="EMBL" id="CP063356">
    <property type="protein sequence ID" value="XRP48443.1"/>
    <property type="molecule type" value="Genomic_DNA"/>
</dbReference>
<protein>
    <submittedName>
        <fullName evidence="1">Glycosyltransferase family 2 protein</fullName>
        <ecNumber evidence="1">2.4.-.-</ecNumber>
    </submittedName>
</protein>
<keyword evidence="2" id="KW-1185">Reference proteome</keyword>
<keyword evidence="1" id="KW-0808">Transferase</keyword>
<evidence type="ECO:0000313" key="2">
    <source>
        <dbReference type="Proteomes" id="UP000180175"/>
    </source>
</evidence>
<organism evidence="1 2">
    <name type="scientific">Anaerobacillus isosaccharinicus</name>
    <dbReference type="NCBI Taxonomy" id="1532552"/>
    <lineage>
        <taxon>Bacteria</taxon>
        <taxon>Bacillati</taxon>
        <taxon>Bacillota</taxon>
        <taxon>Bacilli</taxon>
        <taxon>Bacillales</taxon>
        <taxon>Bacillaceae</taxon>
        <taxon>Anaerobacillus</taxon>
    </lineage>
</organism>
<evidence type="ECO:0000313" key="1">
    <source>
        <dbReference type="EMBL" id="XRP48443.1"/>
    </source>
</evidence>
<dbReference type="Proteomes" id="UP000180175">
    <property type="component" value="Chromosome"/>
</dbReference>
<gene>
    <name evidence="1" type="ORF">AWH56_021510</name>
</gene>
<reference evidence="1 2" key="1">
    <citation type="journal article" date="2017" name="Genome Announc.">
        <title>Draft Genome Sequences of Four Alkaliphilic Bacteria Belonging to the Anaerobacillus Genus.</title>
        <authorList>
            <person name="Bassil N.M."/>
            <person name="Lloyd J.R."/>
        </authorList>
    </citation>
    <scope>NUCLEOTIDE SEQUENCE [LARGE SCALE GENOMIC DNA]</scope>
    <source>
        <strain evidence="1 2">NB2006</strain>
    </source>
</reference>
<keyword evidence="1" id="KW-0328">Glycosyltransferase</keyword>